<feature type="transmembrane region" description="Helical" evidence="7">
    <location>
        <begin position="100"/>
        <end position="119"/>
    </location>
</feature>
<evidence type="ECO:0000313" key="10">
    <source>
        <dbReference type="Proteomes" id="UP000016922"/>
    </source>
</evidence>
<feature type="transmembrane region" description="Helical" evidence="7">
    <location>
        <begin position="26"/>
        <end position="44"/>
    </location>
</feature>
<evidence type="ECO:0000256" key="4">
    <source>
        <dbReference type="ARBA" id="ARBA00023136"/>
    </source>
</evidence>
<dbReference type="OMA" id="WTLKFTT"/>
<evidence type="ECO:0000256" key="6">
    <source>
        <dbReference type="SAM" id="MobiDB-lite"/>
    </source>
</evidence>
<dbReference type="Proteomes" id="UP000016922">
    <property type="component" value="Unassembled WGS sequence"/>
</dbReference>
<dbReference type="PANTHER" id="PTHR33048">
    <property type="entry name" value="PTH11-LIKE INTEGRAL MEMBRANE PROTEIN (AFU_ORTHOLOGUE AFUA_5G11245)"/>
    <property type="match status" value="1"/>
</dbReference>
<dbReference type="KEGG" id="glz:GLAREA_07377"/>
<evidence type="ECO:0000256" key="3">
    <source>
        <dbReference type="ARBA" id="ARBA00022989"/>
    </source>
</evidence>
<dbReference type="InterPro" id="IPR052337">
    <property type="entry name" value="SAT4-like"/>
</dbReference>
<evidence type="ECO:0000259" key="8">
    <source>
        <dbReference type="Pfam" id="PF20684"/>
    </source>
</evidence>
<feature type="region of interest" description="Disordered" evidence="6">
    <location>
        <begin position="350"/>
        <end position="375"/>
    </location>
</feature>
<comment type="similarity">
    <text evidence="5">Belongs to the SAT4 family.</text>
</comment>
<dbReference type="RefSeq" id="XP_008080256.1">
    <property type="nucleotide sequence ID" value="XM_008082065.1"/>
</dbReference>
<evidence type="ECO:0000256" key="7">
    <source>
        <dbReference type="SAM" id="Phobius"/>
    </source>
</evidence>
<protein>
    <recommendedName>
        <fullName evidence="8">Rhodopsin domain-containing protein</fullName>
    </recommendedName>
</protein>
<dbReference type="EMBL" id="KE145359">
    <property type="protein sequence ID" value="EPE32244.1"/>
    <property type="molecule type" value="Genomic_DNA"/>
</dbReference>
<feature type="transmembrane region" description="Helical" evidence="7">
    <location>
        <begin position="147"/>
        <end position="165"/>
    </location>
</feature>
<proteinExistence type="inferred from homology"/>
<sequence length="412" mass="45977">MGIYDGVAGNAPAFRTFRDDKATVLMSWWCTIYSIVVILVRVFGRYVRTEKFYREDALVTLGIIPLLIRQAFVHVVLLYGTNNTQFLSPPSDSVISRRELGSKLVLLARIFYAAYLWSLKFSTSTFLNQLTASTTTNGNRHDRSFKLFNGLLVATFLGVVISILAPCQPFSHLWQVTPDPGAQCRSGYAFTITNGVLNGLTNTALVIFPLPTVLASRLGVWKKLSITIRLGLPLLTVAFTIYQTTAIIQTSSHPNSDHQAHRSLLASIDILWSTFIVNAVVLISLTRDRGFKKSKWKWEVIATGEEAGGSGGRLRKVQVGWDATQGDWKNDVKIIAGRDVDKLDIQSKSGKWSKNSLHSDDKSDGDESIELRDLGKEDEEGIVRMEGVERPERARLLGEIRVARQWEVSTSR</sequence>
<feature type="transmembrane region" description="Helical" evidence="7">
    <location>
        <begin position="264"/>
        <end position="285"/>
    </location>
</feature>
<dbReference type="eggNOG" id="ENOG502RYRX">
    <property type="taxonomic scope" value="Eukaryota"/>
</dbReference>
<dbReference type="InterPro" id="IPR049326">
    <property type="entry name" value="Rhodopsin_dom_fungi"/>
</dbReference>
<feature type="transmembrane region" description="Helical" evidence="7">
    <location>
        <begin position="56"/>
        <end position="80"/>
    </location>
</feature>
<reference evidence="9 10" key="1">
    <citation type="journal article" date="2013" name="BMC Genomics">
        <title>Genomics-driven discovery of the pneumocandin biosynthetic gene cluster in the fungus Glarea lozoyensis.</title>
        <authorList>
            <person name="Chen L."/>
            <person name="Yue Q."/>
            <person name="Zhang X."/>
            <person name="Xiang M."/>
            <person name="Wang C."/>
            <person name="Li S."/>
            <person name="Che Y."/>
            <person name="Ortiz-Lopez F.J."/>
            <person name="Bills G.F."/>
            <person name="Liu X."/>
            <person name="An Z."/>
        </authorList>
    </citation>
    <scope>NUCLEOTIDE SEQUENCE [LARGE SCALE GENOMIC DNA]</scope>
    <source>
        <strain evidence="10">ATCC 20868 / MF5171</strain>
    </source>
</reference>
<keyword evidence="4 7" id="KW-0472">Membrane</keyword>
<accession>S3D583</accession>
<dbReference type="Pfam" id="PF20684">
    <property type="entry name" value="Fung_rhodopsin"/>
    <property type="match status" value="1"/>
</dbReference>
<dbReference type="GeneID" id="19466430"/>
<evidence type="ECO:0000256" key="2">
    <source>
        <dbReference type="ARBA" id="ARBA00022692"/>
    </source>
</evidence>
<organism evidence="9 10">
    <name type="scientific">Glarea lozoyensis (strain ATCC 20868 / MF5171)</name>
    <dbReference type="NCBI Taxonomy" id="1116229"/>
    <lineage>
        <taxon>Eukaryota</taxon>
        <taxon>Fungi</taxon>
        <taxon>Dikarya</taxon>
        <taxon>Ascomycota</taxon>
        <taxon>Pezizomycotina</taxon>
        <taxon>Leotiomycetes</taxon>
        <taxon>Helotiales</taxon>
        <taxon>Helotiaceae</taxon>
        <taxon>Glarea</taxon>
    </lineage>
</organism>
<gene>
    <name evidence="9" type="ORF">GLAREA_07377</name>
</gene>
<evidence type="ECO:0000256" key="5">
    <source>
        <dbReference type="ARBA" id="ARBA00038359"/>
    </source>
</evidence>
<feature type="transmembrane region" description="Helical" evidence="7">
    <location>
        <begin position="232"/>
        <end position="252"/>
    </location>
</feature>
<keyword evidence="3 7" id="KW-1133">Transmembrane helix</keyword>
<dbReference type="GO" id="GO:0016020">
    <property type="term" value="C:membrane"/>
    <property type="evidence" value="ECO:0007669"/>
    <property type="project" value="UniProtKB-SubCell"/>
</dbReference>
<evidence type="ECO:0000256" key="1">
    <source>
        <dbReference type="ARBA" id="ARBA00004141"/>
    </source>
</evidence>
<keyword evidence="10" id="KW-1185">Reference proteome</keyword>
<feature type="domain" description="Rhodopsin" evidence="8">
    <location>
        <begin position="40"/>
        <end position="265"/>
    </location>
</feature>
<dbReference type="OrthoDB" id="5398233at2759"/>
<keyword evidence="2 7" id="KW-0812">Transmembrane</keyword>
<evidence type="ECO:0000313" key="9">
    <source>
        <dbReference type="EMBL" id="EPE32244.1"/>
    </source>
</evidence>
<dbReference type="PANTHER" id="PTHR33048:SF19">
    <property type="entry name" value="MEMBRANE PROTEIN PTH11-LIKE, PUTATIVE (AFU_ORTHOLOGUE AFUA_1G14080)-RELATED"/>
    <property type="match status" value="1"/>
</dbReference>
<name>S3D583_GLAL2</name>
<dbReference type="HOGENOM" id="CLU_019101_1_1_1"/>
<dbReference type="AlphaFoldDB" id="S3D583"/>
<feature type="transmembrane region" description="Helical" evidence="7">
    <location>
        <begin position="200"/>
        <end position="220"/>
    </location>
</feature>
<comment type="subcellular location">
    <subcellularLocation>
        <location evidence="1">Membrane</location>
        <topology evidence="1">Multi-pass membrane protein</topology>
    </subcellularLocation>
</comment>